<comment type="caution">
    <text evidence="1">The sequence shown here is derived from an EMBL/GenBank/DDBJ whole genome shotgun (WGS) entry which is preliminary data.</text>
</comment>
<sequence length="104" mass="11896">MTNSTNIMTNRNPMFLLIIPLSEFIRTAVAWWQLRHRRITGWRPNSTQNPSRMWPLVHIKSDVEGQTSSFLLALKFERSADAGLVFGNGSTFFLCQNSPRVASK</sequence>
<dbReference type="EMBL" id="BGPR01000164">
    <property type="protein sequence ID" value="GBM01058.1"/>
    <property type="molecule type" value="Genomic_DNA"/>
</dbReference>
<accession>A0A4Y2CB72</accession>
<name>A0A4Y2CB72_ARAVE</name>
<proteinExistence type="predicted"/>
<dbReference type="AlphaFoldDB" id="A0A4Y2CB72"/>
<evidence type="ECO:0000313" key="2">
    <source>
        <dbReference type="Proteomes" id="UP000499080"/>
    </source>
</evidence>
<dbReference type="Proteomes" id="UP000499080">
    <property type="component" value="Unassembled WGS sequence"/>
</dbReference>
<reference evidence="1 2" key="1">
    <citation type="journal article" date="2019" name="Sci. Rep.">
        <title>Orb-weaving spider Araneus ventricosus genome elucidates the spidroin gene catalogue.</title>
        <authorList>
            <person name="Kono N."/>
            <person name="Nakamura H."/>
            <person name="Ohtoshi R."/>
            <person name="Moran D.A.P."/>
            <person name="Shinohara A."/>
            <person name="Yoshida Y."/>
            <person name="Fujiwara M."/>
            <person name="Mori M."/>
            <person name="Tomita M."/>
            <person name="Arakawa K."/>
        </authorList>
    </citation>
    <scope>NUCLEOTIDE SEQUENCE [LARGE SCALE GENOMIC DNA]</scope>
</reference>
<protein>
    <submittedName>
        <fullName evidence="1">Uncharacterized protein</fullName>
    </submittedName>
</protein>
<evidence type="ECO:0000313" key="1">
    <source>
        <dbReference type="EMBL" id="GBM01058.1"/>
    </source>
</evidence>
<organism evidence="1 2">
    <name type="scientific">Araneus ventricosus</name>
    <name type="common">Orbweaver spider</name>
    <name type="synonym">Epeira ventricosa</name>
    <dbReference type="NCBI Taxonomy" id="182803"/>
    <lineage>
        <taxon>Eukaryota</taxon>
        <taxon>Metazoa</taxon>
        <taxon>Ecdysozoa</taxon>
        <taxon>Arthropoda</taxon>
        <taxon>Chelicerata</taxon>
        <taxon>Arachnida</taxon>
        <taxon>Araneae</taxon>
        <taxon>Araneomorphae</taxon>
        <taxon>Entelegynae</taxon>
        <taxon>Araneoidea</taxon>
        <taxon>Araneidae</taxon>
        <taxon>Araneus</taxon>
    </lineage>
</organism>
<gene>
    <name evidence="1" type="ORF">AVEN_136617_1</name>
</gene>
<keyword evidence="2" id="KW-1185">Reference proteome</keyword>